<dbReference type="Gene3D" id="3.40.50.150">
    <property type="entry name" value="Vaccinia Virus protein VP39"/>
    <property type="match status" value="1"/>
</dbReference>
<reference evidence="2" key="2">
    <citation type="journal article" date="2024" name="Antonie Van Leeuwenhoek">
        <title>Roseihalotalea indica gen. nov., sp. nov., a halophilic Bacteroidetes from mesopelagic Southwest Indian Ocean with higher carbohydrate metabolic potential.</title>
        <authorList>
            <person name="Chen B."/>
            <person name="Zhang M."/>
            <person name="Lin D."/>
            <person name="Ye J."/>
            <person name="Tang K."/>
        </authorList>
    </citation>
    <scope>NUCLEOTIDE SEQUENCE</scope>
    <source>
        <strain evidence="2">TK19036</strain>
    </source>
</reference>
<keyword evidence="2" id="KW-0808">Transferase</keyword>
<evidence type="ECO:0000313" key="2">
    <source>
        <dbReference type="EMBL" id="WKN34103.1"/>
    </source>
</evidence>
<dbReference type="PANTHER" id="PTHR43861:SF1">
    <property type="entry name" value="TRANS-ACONITATE 2-METHYLTRANSFERASE"/>
    <property type="match status" value="1"/>
</dbReference>
<evidence type="ECO:0000259" key="1">
    <source>
        <dbReference type="Pfam" id="PF08242"/>
    </source>
</evidence>
<organism evidence="2">
    <name type="scientific">Roseihalotalea indica</name>
    <dbReference type="NCBI Taxonomy" id="2867963"/>
    <lineage>
        <taxon>Bacteria</taxon>
        <taxon>Pseudomonadati</taxon>
        <taxon>Bacteroidota</taxon>
        <taxon>Cytophagia</taxon>
        <taxon>Cytophagales</taxon>
        <taxon>Catalimonadaceae</taxon>
        <taxon>Roseihalotalea</taxon>
    </lineage>
</organism>
<dbReference type="SUPFAM" id="SSF53335">
    <property type="entry name" value="S-adenosyl-L-methionine-dependent methyltransferases"/>
    <property type="match status" value="1"/>
</dbReference>
<protein>
    <submittedName>
        <fullName evidence="2">Methyltransferase domain-containing protein</fullName>
    </submittedName>
</protein>
<dbReference type="InterPro" id="IPR029063">
    <property type="entry name" value="SAM-dependent_MTases_sf"/>
</dbReference>
<proteinExistence type="predicted"/>
<reference evidence="2" key="1">
    <citation type="journal article" date="2023" name="Comput. Struct. Biotechnol. J.">
        <title>Discovery of a novel marine Bacteroidetes with a rich repertoire of carbohydrate-active enzymes.</title>
        <authorList>
            <person name="Chen B."/>
            <person name="Liu G."/>
            <person name="Chen Q."/>
            <person name="Wang H."/>
            <person name="Liu L."/>
            <person name="Tang K."/>
        </authorList>
    </citation>
    <scope>NUCLEOTIDE SEQUENCE</scope>
    <source>
        <strain evidence="2">TK19036</strain>
    </source>
</reference>
<gene>
    <name evidence="2" type="ORF">K4G66_17125</name>
</gene>
<dbReference type="EMBL" id="CP120682">
    <property type="protein sequence ID" value="WKN34103.1"/>
    <property type="molecule type" value="Genomic_DNA"/>
</dbReference>
<feature type="domain" description="Methyltransferase type 12" evidence="1">
    <location>
        <begin position="25"/>
        <end position="113"/>
    </location>
</feature>
<dbReference type="GO" id="GO:0008168">
    <property type="term" value="F:methyltransferase activity"/>
    <property type="evidence" value="ECO:0007669"/>
    <property type="project" value="UniProtKB-KW"/>
</dbReference>
<dbReference type="GO" id="GO:0032259">
    <property type="term" value="P:methylation"/>
    <property type="evidence" value="ECO:0007669"/>
    <property type="project" value="UniProtKB-KW"/>
</dbReference>
<dbReference type="Pfam" id="PF08242">
    <property type="entry name" value="Methyltransf_12"/>
    <property type="match status" value="1"/>
</dbReference>
<keyword evidence="2" id="KW-0489">Methyltransferase</keyword>
<name>A0AA49JB05_9BACT</name>
<dbReference type="PANTHER" id="PTHR43861">
    <property type="entry name" value="TRANS-ACONITATE 2-METHYLTRANSFERASE-RELATED"/>
    <property type="match status" value="1"/>
</dbReference>
<dbReference type="AlphaFoldDB" id="A0AA49JB05"/>
<accession>A0AA49JB05</accession>
<sequence length="175" mass="19663">MQLTEAIQLIQGAPIPDEQPGVWADLGCGSGLFTQALGNLLPEQSVIYAVDQKPQKITQADDKNLEIKFLQADFERDIEQLPVLQGVLMANALHYVKDKPGFLQRLQKKLADSSMFILVEYDSLRANPWVPYPLSFAQAGQLCQEMGFSQLTKLAERPSRFRQGNIYAAYCWVNT</sequence>
<dbReference type="InterPro" id="IPR013217">
    <property type="entry name" value="Methyltransf_12"/>
</dbReference>
<dbReference type="CDD" id="cd02440">
    <property type="entry name" value="AdoMet_MTases"/>
    <property type="match status" value="1"/>
</dbReference>